<dbReference type="EMBL" id="JABDTM020019631">
    <property type="protein sequence ID" value="KAH0817356.1"/>
    <property type="molecule type" value="Genomic_DNA"/>
</dbReference>
<accession>A0A8J6LLV6</accession>
<evidence type="ECO:0000313" key="1">
    <source>
        <dbReference type="EMBL" id="KAH0817356.1"/>
    </source>
</evidence>
<evidence type="ECO:0000313" key="2">
    <source>
        <dbReference type="Proteomes" id="UP000719412"/>
    </source>
</evidence>
<protein>
    <submittedName>
        <fullName evidence="1">Uncharacterized protein</fullName>
    </submittedName>
</protein>
<keyword evidence="2" id="KW-1185">Reference proteome</keyword>
<comment type="caution">
    <text evidence="1">The sequence shown here is derived from an EMBL/GenBank/DDBJ whole genome shotgun (WGS) entry which is preliminary data.</text>
</comment>
<dbReference type="AlphaFoldDB" id="A0A8J6LLV6"/>
<organism evidence="1 2">
    <name type="scientific">Tenebrio molitor</name>
    <name type="common">Yellow mealworm beetle</name>
    <dbReference type="NCBI Taxonomy" id="7067"/>
    <lineage>
        <taxon>Eukaryota</taxon>
        <taxon>Metazoa</taxon>
        <taxon>Ecdysozoa</taxon>
        <taxon>Arthropoda</taxon>
        <taxon>Hexapoda</taxon>
        <taxon>Insecta</taxon>
        <taxon>Pterygota</taxon>
        <taxon>Neoptera</taxon>
        <taxon>Endopterygota</taxon>
        <taxon>Coleoptera</taxon>
        <taxon>Polyphaga</taxon>
        <taxon>Cucujiformia</taxon>
        <taxon>Tenebrionidae</taxon>
        <taxon>Tenebrio</taxon>
    </lineage>
</organism>
<proteinExistence type="predicted"/>
<reference evidence="1" key="2">
    <citation type="submission" date="2021-08" db="EMBL/GenBank/DDBJ databases">
        <authorList>
            <person name="Eriksson T."/>
        </authorList>
    </citation>
    <scope>NUCLEOTIDE SEQUENCE</scope>
    <source>
        <strain evidence="1">Stoneville</strain>
        <tissue evidence="1">Whole head</tissue>
    </source>
</reference>
<gene>
    <name evidence="1" type="ORF">GEV33_005435</name>
</gene>
<name>A0A8J6LLV6_TENMO</name>
<sequence length="128" mass="14281">MDKRIKKLILLIFNENTPVCTPSTPKKSFAPFFRASAPFLLKMILAGRGEVQTGRAAVIFIRISNDEGRCLGWITHFSGLIHQSKCVDFAERAPDPRPDAVYPGISRFRNFNSNKGARYAPATLDHSS</sequence>
<reference evidence="1" key="1">
    <citation type="journal article" date="2020" name="J Insects Food Feed">
        <title>The yellow mealworm (Tenebrio molitor) genome: a resource for the emerging insects as food and feed industry.</title>
        <authorList>
            <person name="Eriksson T."/>
            <person name="Andere A."/>
            <person name="Kelstrup H."/>
            <person name="Emery V."/>
            <person name="Picard C."/>
        </authorList>
    </citation>
    <scope>NUCLEOTIDE SEQUENCE</scope>
    <source>
        <strain evidence="1">Stoneville</strain>
        <tissue evidence="1">Whole head</tissue>
    </source>
</reference>
<dbReference type="Proteomes" id="UP000719412">
    <property type="component" value="Unassembled WGS sequence"/>
</dbReference>